<reference evidence="2" key="1">
    <citation type="submission" date="2021-12" db="EMBL/GenBank/DDBJ databases">
        <authorList>
            <person name="Martin H S."/>
        </authorList>
    </citation>
    <scope>NUCLEOTIDE SEQUENCE</scope>
</reference>
<feature type="compositionally biased region" description="Polar residues" evidence="1">
    <location>
        <begin position="94"/>
        <end position="109"/>
    </location>
</feature>
<protein>
    <submittedName>
        <fullName evidence="2">Uncharacterized protein</fullName>
    </submittedName>
</protein>
<dbReference type="AlphaFoldDB" id="A0A8J9UH11"/>
<feature type="compositionally biased region" description="Basic and acidic residues" evidence="1">
    <location>
        <begin position="53"/>
        <end position="73"/>
    </location>
</feature>
<proteinExistence type="predicted"/>
<gene>
    <name evidence="2" type="ORF">BINO364_LOCUS6193</name>
</gene>
<dbReference type="EMBL" id="OV170234">
    <property type="protein sequence ID" value="CAH0719902.1"/>
    <property type="molecule type" value="Genomic_DNA"/>
</dbReference>
<feature type="region of interest" description="Disordered" evidence="1">
    <location>
        <begin position="19"/>
        <end position="109"/>
    </location>
</feature>
<feature type="non-terminal residue" evidence="2">
    <location>
        <position position="109"/>
    </location>
</feature>
<accession>A0A8J9UH11</accession>
<dbReference type="Proteomes" id="UP000838878">
    <property type="component" value="Chromosome 14"/>
</dbReference>
<name>A0A8J9UH11_9NEOP</name>
<organism evidence="2 3">
    <name type="scientific">Brenthis ino</name>
    <name type="common">lesser marbled fritillary</name>
    <dbReference type="NCBI Taxonomy" id="405034"/>
    <lineage>
        <taxon>Eukaryota</taxon>
        <taxon>Metazoa</taxon>
        <taxon>Ecdysozoa</taxon>
        <taxon>Arthropoda</taxon>
        <taxon>Hexapoda</taxon>
        <taxon>Insecta</taxon>
        <taxon>Pterygota</taxon>
        <taxon>Neoptera</taxon>
        <taxon>Endopterygota</taxon>
        <taxon>Lepidoptera</taxon>
        <taxon>Glossata</taxon>
        <taxon>Ditrysia</taxon>
        <taxon>Papilionoidea</taxon>
        <taxon>Nymphalidae</taxon>
        <taxon>Heliconiinae</taxon>
        <taxon>Argynnini</taxon>
        <taxon>Brenthis</taxon>
    </lineage>
</organism>
<sequence>MPYKSKYDNRYGVICRSSVDSPHKRFIKEKTPKTTKQSPTTCNPGSPLRKKRDNNARPPIREPGRLHPTPDRKNVRKIRRIRTYTHTRHRPMAHSSSRQKSAPQRWPNN</sequence>
<evidence type="ECO:0000313" key="2">
    <source>
        <dbReference type="EMBL" id="CAH0719902.1"/>
    </source>
</evidence>
<keyword evidence="3" id="KW-1185">Reference proteome</keyword>
<evidence type="ECO:0000256" key="1">
    <source>
        <dbReference type="SAM" id="MobiDB-lite"/>
    </source>
</evidence>
<feature type="compositionally biased region" description="Basic residues" evidence="1">
    <location>
        <begin position="74"/>
        <end position="92"/>
    </location>
</feature>
<evidence type="ECO:0000313" key="3">
    <source>
        <dbReference type="Proteomes" id="UP000838878"/>
    </source>
</evidence>